<dbReference type="Proteomes" id="UP000007174">
    <property type="component" value="Unassembled WGS sequence"/>
</dbReference>
<dbReference type="HOGENOM" id="CLU_3087126_0_0_1"/>
<gene>
    <name evidence="2" type="ORF">CH063_07842</name>
</gene>
<organism evidence="2 3">
    <name type="scientific">Colletotrichum higginsianum (strain IMI 349063)</name>
    <name type="common">Crucifer anthracnose fungus</name>
    <dbReference type="NCBI Taxonomy" id="759273"/>
    <lineage>
        <taxon>Eukaryota</taxon>
        <taxon>Fungi</taxon>
        <taxon>Dikarya</taxon>
        <taxon>Ascomycota</taxon>
        <taxon>Pezizomycotina</taxon>
        <taxon>Sordariomycetes</taxon>
        <taxon>Hypocreomycetidae</taxon>
        <taxon>Glomerellales</taxon>
        <taxon>Glomerellaceae</taxon>
        <taxon>Colletotrichum</taxon>
        <taxon>Colletotrichum destructivum species complex</taxon>
    </lineage>
</organism>
<dbReference type="EMBL" id="CACQ02001889">
    <property type="protein sequence ID" value="CCF36224.1"/>
    <property type="molecule type" value="Genomic_DNA"/>
</dbReference>
<evidence type="ECO:0000256" key="1">
    <source>
        <dbReference type="SAM" id="MobiDB-lite"/>
    </source>
</evidence>
<evidence type="ECO:0000313" key="3">
    <source>
        <dbReference type="Proteomes" id="UP000007174"/>
    </source>
</evidence>
<feature type="region of interest" description="Disordered" evidence="1">
    <location>
        <begin position="1"/>
        <end position="52"/>
    </location>
</feature>
<dbReference type="AlphaFoldDB" id="H1V7M2"/>
<feature type="compositionally biased region" description="Polar residues" evidence="1">
    <location>
        <begin position="39"/>
        <end position="52"/>
    </location>
</feature>
<reference evidence="3" key="1">
    <citation type="journal article" date="2012" name="Nat. Genet.">
        <title>Lifestyle transitions in plant pathogenic Colletotrichum fungi deciphered by genome and transcriptome analyses.</title>
        <authorList>
            <person name="O'Connell R.J."/>
            <person name="Thon M.R."/>
            <person name="Hacquard S."/>
            <person name="Amyotte S.G."/>
            <person name="Kleemann J."/>
            <person name="Torres M.F."/>
            <person name="Damm U."/>
            <person name="Buiate E.A."/>
            <person name="Epstein L."/>
            <person name="Alkan N."/>
            <person name="Altmueller J."/>
            <person name="Alvarado-Balderrama L."/>
            <person name="Bauser C.A."/>
            <person name="Becker C."/>
            <person name="Birren B.W."/>
            <person name="Chen Z."/>
            <person name="Choi J."/>
            <person name="Crouch J.A."/>
            <person name="Duvick J.P."/>
            <person name="Farman M.A."/>
            <person name="Gan P."/>
            <person name="Heiman D."/>
            <person name="Henrissat B."/>
            <person name="Howard R.J."/>
            <person name="Kabbage M."/>
            <person name="Koch C."/>
            <person name="Kracher B."/>
            <person name="Kubo Y."/>
            <person name="Law A.D."/>
            <person name="Lebrun M.-H."/>
            <person name="Lee Y.-H."/>
            <person name="Miyara I."/>
            <person name="Moore N."/>
            <person name="Neumann U."/>
            <person name="Nordstroem K."/>
            <person name="Panaccione D.G."/>
            <person name="Panstruga R."/>
            <person name="Place M."/>
            <person name="Proctor R.H."/>
            <person name="Prusky D."/>
            <person name="Rech G."/>
            <person name="Reinhardt R."/>
            <person name="Rollins J.A."/>
            <person name="Rounsley S."/>
            <person name="Schardl C.L."/>
            <person name="Schwartz D.C."/>
            <person name="Shenoy N."/>
            <person name="Shirasu K."/>
            <person name="Sikhakolli U.R."/>
            <person name="Stueber K."/>
            <person name="Sukno S.A."/>
            <person name="Sweigard J.A."/>
            <person name="Takano Y."/>
            <person name="Takahara H."/>
            <person name="Trail F."/>
            <person name="van der Does H.C."/>
            <person name="Voll L.M."/>
            <person name="Will I."/>
            <person name="Young S."/>
            <person name="Zeng Q."/>
            <person name="Zhang J."/>
            <person name="Zhou S."/>
            <person name="Dickman M.B."/>
            <person name="Schulze-Lefert P."/>
            <person name="Ver Loren van Themaat E."/>
            <person name="Ma L.-J."/>
            <person name="Vaillancourt L.J."/>
        </authorList>
    </citation>
    <scope>NUCLEOTIDE SEQUENCE [LARGE SCALE GENOMIC DNA]</scope>
    <source>
        <strain evidence="3">IMI 349063</strain>
    </source>
</reference>
<evidence type="ECO:0000313" key="2">
    <source>
        <dbReference type="EMBL" id="CCF36224.1"/>
    </source>
</evidence>
<name>H1V7M2_COLHI</name>
<protein>
    <submittedName>
        <fullName evidence="2">Uncharacterized protein</fullName>
    </submittedName>
</protein>
<proteinExistence type="predicted"/>
<sequence length="52" mass="5599">MFSNCVPGLNSYQSKVGKRSTADAGPTTVDMMVAKTRNPDSNISQGPWISRP</sequence>
<accession>H1V7M2</accession>